<feature type="non-terminal residue" evidence="2">
    <location>
        <position position="168"/>
    </location>
</feature>
<dbReference type="AlphaFoldDB" id="A0A6J4LIB8"/>
<protein>
    <submittedName>
        <fullName evidence="2">Uncharacterized protein</fullName>
    </submittedName>
</protein>
<feature type="compositionally biased region" description="Basic residues" evidence="1">
    <location>
        <begin position="28"/>
        <end position="43"/>
    </location>
</feature>
<proteinExistence type="predicted"/>
<gene>
    <name evidence="2" type="ORF">AVDCRST_MAG89-2237</name>
</gene>
<feature type="region of interest" description="Disordered" evidence="1">
    <location>
        <begin position="1"/>
        <end position="168"/>
    </location>
</feature>
<evidence type="ECO:0000256" key="1">
    <source>
        <dbReference type="SAM" id="MobiDB-lite"/>
    </source>
</evidence>
<name>A0A6J4LIB8_9BACT</name>
<feature type="compositionally biased region" description="Basic and acidic residues" evidence="1">
    <location>
        <begin position="136"/>
        <end position="146"/>
    </location>
</feature>
<dbReference type="EMBL" id="CADCTV010000473">
    <property type="protein sequence ID" value="CAA9333117.1"/>
    <property type="molecule type" value="Genomic_DNA"/>
</dbReference>
<reference evidence="2" key="1">
    <citation type="submission" date="2020-02" db="EMBL/GenBank/DDBJ databases">
        <authorList>
            <person name="Meier V. D."/>
        </authorList>
    </citation>
    <scope>NUCLEOTIDE SEQUENCE</scope>
    <source>
        <strain evidence="2">AVDCRST_MAG89</strain>
    </source>
</reference>
<accession>A0A6J4LIB8</accession>
<evidence type="ECO:0000313" key="2">
    <source>
        <dbReference type="EMBL" id="CAA9333117.1"/>
    </source>
</evidence>
<sequence length="168" mass="18292">VFSRHPHPRGSAPRLVRRPDRAPSARGRPPRARVHGRRLRGRHGPGGAARRYGGAGPHPVGRPPWHTPGQRPHRAHGGGVARLLGSGAGRRRAALARALQRRGRRGRLRLEPAHRGTGGEGRVQREQRVPGPPRPGARERSDERFQGVRGRHRGAGRGAAPSRPHHAV</sequence>
<feature type="non-terminal residue" evidence="2">
    <location>
        <position position="1"/>
    </location>
</feature>
<organism evidence="2">
    <name type="scientific">uncultured Gemmatimonadota bacterium</name>
    <dbReference type="NCBI Taxonomy" id="203437"/>
    <lineage>
        <taxon>Bacteria</taxon>
        <taxon>Pseudomonadati</taxon>
        <taxon>Gemmatimonadota</taxon>
        <taxon>environmental samples</taxon>
    </lineage>
</organism>
<feature type="compositionally biased region" description="Basic residues" evidence="1">
    <location>
        <begin position="89"/>
        <end position="107"/>
    </location>
</feature>